<reference evidence="2 3" key="1">
    <citation type="submission" date="2018-03" db="EMBL/GenBank/DDBJ databases">
        <authorList>
            <person name="Guldener U."/>
        </authorList>
    </citation>
    <scope>NUCLEOTIDE SEQUENCE [LARGE SCALE GENOMIC DNA]</scope>
    <source>
        <strain evidence="2 3">DAOM196992</strain>
    </source>
</reference>
<evidence type="ECO:0000313" key="2">
    <source>
        <dbReference type="EMBL" id="SPO37000.1"/>
    </source>
</evidence>
<evidence type="ECO:0000313" key="3">
    <source>
        <dbReference type="Proteomes" id="UP000323386"/>
    </source>
</evidence>
<keyword evidence="3" id="KW-1185">Reference proteome</keyword>
<evidence type="ECO:0000256" key="1">
    <source>
        <dbReference type="SAM" id="MobiDB-lite"/>
    </source>
</evidence>
<dbReference type="EMBL" id="OOIP01000005">
    <property type="protein sequence ID" value="SPO37000.1"/>
    <property type="molecule type" value="Genomic_DNA"/>
</dbReference>
<dbReference type="AlphaFoldDB" id="A0A5C3EYT9"/>
<gene>
    <name evidence="2" type="ORF">PSFLO_02472</name>
</gene>
<name>A0A5C3EYT9_9BASI</name>
<dbReference type="OrthoDB" id="3358293at2759"/>
<proteinExistence type="predicted"/>
<protein>
    <submittedName>
        <fullName evidence="2">Uncharacterized protein</fullName>
    </submittedName>
</protein>
<accession>A0A5C3EYT9</accession>
<organism evidence="2 3">
    <name type="scientific">Pseudozyma flocculosa</name>
    <dbReference type="NCBI Taxonomy" id="84751"/>
    <lineage>
        <taxon>Eukaryota</taxon>
        <taxon>Fungi</taxon>
        <taxon>Dikarya</taxon>
        <taxon>Basidiomycota</taxon>
        <taxon>Ustilaginomycotina</taxon>
        <taxon>Ustilaginomycetes</taxon>
        <taxon>Ustilaginales</taxon>
        <taxon>Ustilaginaceae</taxon>
        <taxon>Pseudozyma</taxon>
    </lineage>
</organism>
<dbReference type="Proteomes" id="UP000323386">
    <property type="component" value="Unassembled WGS sequence"/>
</dbReference>
<feature type="region of interest" description="Disordered" evidence="1">
    <location>
        <begin position="97"/>
        <end position="141"/>
    </location>
</feature>
<feature type="region of interest" description="Disordered" evidence="1">
    <location>
        <begin position="155"/>
        <end position="181"/>
    </location>
</feature>
<sequence length="226" mass="23927">MVFQSYAFGGNTNPINLHHGGVFEAAAPMPMSRKRKVCEEDEADFGLSSLHSNKLCLPRGAGLDMDQQAEFHPLPLDVSNAILASLSHDPFAMATMQSSPGSAYGNEAQLPTPSSSYAPLHSDHGHKRSDGSDYFGQGSQYPELDIYPSQPGLYGLMGPQAGASSNGMDVDGEGQAQGHGPHCKSIARLSVRHNGGTTSELWASCPDCGACTKVQSDQPSKLCYSP</sequence>